<evidence type="ECO:0008006" key="3">
    <source>
        <dbReference type="Google" id="ProtNLM"/>
    </source>
</evidence>
<protein>
    <recommendedName>
        <fullName evidence="3">HAD hydrolase</fullName>
    </recommendedName>
</protein>
<reference evidence="1" key="1">
    <citation type="submission" date="2022-07" db="EMBL/GenBank/DDBJ databases">
        <title>Genome Sequence of Leucocoprinus birnbaumii.</title>
        <authorList>
            <person name="Buettner E."/>
        </authorList>
    </citation>
    <scope>NUCLEOTIDE SEQUENCE</scope>
    <source>
        <strain evidence="1">VT141</strain>
    </source>
</reference>
<dbReference type="InterPro" id="IPR036412">
    <property type="entry name" value="HAD-like_sf"/>
</dbReference>
<dbReference type="Pfam" id="PF13344">
    <property type="entry name" value="Hydrolase_6"/>
    <property type="match status" value="1"/>
</dbReference>
<dbReference type="PANTHER" id="PTHR14269:SF4">
    <property type="entry name" value="CAT EYE SYNDROME CRITICAL REGION PROTEIN 5"/>
    <property type="match status" value="1"/>
</dbReference>
<dbReference type="AlphaFoldDB" id="A0AAD5YQP3"/>
<name>A0AAD5YQP3_9AGAR</name>
<dbReference type="GO" id="GO:0046474">
    <property type="term" value="P:glycerophospholipid biosynthetic process"/>
    <property type="evidence" value="ECO:0007669"/>
    <property type="project" value="TreeGrafter"/>
</dbReference>
<proteinExistence type="predicted"/>
<dbReference type="NCBIfam" id="TIGR01456">
    <property type="entry name" value="CECR5"/>
    <property type="match status" value="1"/>
</dbReference>
<dbReference type="InterPro" id="IPR006353">
    <property type="entry name" value="HAD-SF_hydro_IIA_CECR5"/>
</dbReference>
<evidence type="ECO:0000313" key="2">
    <source>
        <dbReference type="Proteomes" id="UP001213000"/>
    </source>
</evidence>
<dbReference type="NCBIfam" id="TIGR01460">
    <property type="entry name" value="HAD-SF-IIA"/>
    <property type="match status" value="1"/>
</dbReference>
<accession>A0AAD5YQP3</accession>
<keyword evidence="2" id="KW-1185">Reference proteome</keyword>
<dbReference type="Gene3D" id="3.40.50.1000">
    <property type="entry name" value="HAD superfamily/HAD-like"/>
    <property type="match status" value="2"/>
</dbReference>
<evidence type="ECO:0000313" key="1">
    <source>
        <dbReference type="EMBL" id="KAJ3568445.1"/>
    </source>
</evidence>
<dbReference type="Pfam" id="PF13242">
    <property type="entry name" value="Hydrolase_like"/>
    <property type="match status" value="1"/>
</dbReference>
<dbReference type="GO" id="GO:0005739">
    <property type="term" value="C:mitochondrion"/>
    <property type="evidence" value="ECO:0007669"/>
    <property type="project" value="TreeGrafter"/>
</dbReference>
<dbReference type="SUPFAM" id="SSF56784">
    <property type="entry name" value="HAD-like"/>
    <property type="match status" value="1"/>
</dbReference>
<dbReference type="EMBL" id="JANIEX010000345">
    <property type="protein sequence ID" value="KAJ3568445.1"/>
    <property type="molecule type" value="Genomic_DNA"/>
</dbReference>
<dbReference type="PANTHER" id="PTHR14269">
    <property type="entry name" value="CDP-DIACYLGLYCEROL--GLYCEROL-3-PHOSPHATE 3-PHOSPHATIDYLTRANSFERASE-RELATED"/>
    <property type="match status" value="1"/>
</dbReference>
<dbReference type="InterPro" id="IPR023214">
    <property type="entry name" value="HAD_sf"/>
</dbReference>
<dbReference type="Proteomes" id="UP001213000">
    <property type="component" value="Unassembled WGS sequence"/>
</dbReference>
<dbReference type="InterPro" id="IPR006357">
    <property type="entry name" value="HAD-SF_hydro_IIA"/>
</dbReference>
<sequence>MSAHTLSAVLRRNLSFTYQRYGTGRSARLFSSQSPLAPPLAFCFDIDGVLIRGPNVLPAAKRALSILEGDNPFGCKIPYILLTNGGGVSEQKRCQKLTKQLGFPIDSDQYIQAHTILKTLAHKYAKDPVLILGGRLDTLRKVAQDYMLTREAHRVWPFHSLTEIEKETAQTFDLGRTRFTAAFVFHDPRDWALDCQVLCDIIQSDGIVGGPYINPKTSSNPVELVFCNPDLLWKSDFPRPRLGQGGFKAAFQGVYQALTGSQYPHIQFGKPTRETYNFAEEVLLNRLRYMHNGHALSRPHVYMIGDNPESDIAGANGAGWHSVLVRTGVYEPELGEPSHIPTHEAADVEAAVQWAISRELARASNRPFQGRLE</sequence>
<organism evidence="1 2">
    <name type="scientific">Leucocoprinus birnbaumii</name>
    <dbReference type="NCBI Taxonomy" id="56174"/>
    <lineage>
        <taxon>Eukaryota</taxon>
        <taxon>Fungi</taxon>
        <taxon>Dikarya</taxon>
        <taxon>Basidiomycota</taxon>
        <taxon>Agaricomycotina</taxon>
        <taxon>Agaricomycetes</taxon>
        <taxon>Agaricomycetidae</taxon>
        <taxon>Agaricales</taxon>
        <taxon>Agaricineae</taxon>
        <taxon>Agaricaceae</taxon>
        <taxon>Leucocoprinus</taxon>
    </lineage>
</organism>
<dbReference type="InterPro" id="IPR050324">
    <property type="entry name" value="CDP-alcohol_PTase-I"/>
</dbReference>
<gene>
    <name evidence="1" type="ORF">NP233_g5708</name>
</gene>
<comment type="caution">
    <text evidence="1">The sequence shown here is derived from an EMBL/GenBank/DDBJ whole genome shotgun (WGS) entry which is preliminary data.</text>
</comment>